<dbReference type="InterPro" id="IPR052536">
    <property type="entry name" value="ABC-4_Integral_Memb_Prot"/>
</dbReference>
<evidence type="ECO:0000256" key="1">
    <source>
        <dbReference type="ARBA" id="ARBA00004651"/>
    </source>
</evidence>
<evidence type="ECO:0000256" key="6">
    <source>
        <dbReference type="SAM" id="Phobius"/>
    </source>
</evidence>
<feature type="transmembrane region" description="Helical" evidence="6">
    <location>
        <begin position="238"/>
        <end position="262"/>
    </location>
</feature>
<proteinExistence type="predicted"/>
<feature type="domain" description="ABC3 transporter permease C-terminal" evidence="7">
    <location>
        <begin position="61"/>
        <end position="181"/>
    </location>
</feature>
<evidence type="ECO:0000256" key="5">
    <source>
        <dbReference type="ARBA" id="ARBA00023136"/>
    </source>
</evidence>
<comment type="caution">
    <text evidence="8">The sequence shown here is derived from an EMBL/GenBank/DDBJ whole genome shotgun (WGS) entry which is preliminary data.</text>
</comment>
<feature type="transmembrane region" description="Helical" evidence="6">
    <location>
        <begin position="150"/>
        <end position="174"/>
    </location>
</feature>
<keyword evidence="5 6" id="KW-0472">Membrane</keyword>
<feature type="transmembrane region" description="Helical" evidence="6">
    <location>
        <begin position="21"/>
        <end position="39"/>
    </location>
</feature>
<dbReference type="Proteomes" id="UP001652431">
    <property type="component" value="Unassembled WGS sequence"/>
</dbReference>
<feature type="transmembrane region" description="Helical" evidence="6">
    <location>
        <begin position="283"/>
        <end position="304"/>
    </location>
</feature>
<feature type="transmembrane region" description="Helical" evidence="6">
    <location>
        <begin position="575"/>
        <end position="596"/>
    </location>
</feature>
<dbReference type="InterPro" id="IPR003838">
    <property type="entry name" value="ABC3_permease_C"/>
</dbReference>
<reference evidence="8 9" key="1">
    <citation type="journal article" date="2021" name="ISME Commun">
        <title>Automated analysis of genomic sequences facilitates high-throughput and comprehensive description of bacteria.</title>
        <authorList>
            <person name="Hitch T.C.A."/>
        </authorList>
    </citation>
    <scope>NUCLEOTIDE SEQUENCE [LARGE SCALE GENOMIC DNA]</scope>
    <source>
        <strain evidence="8 9">Sanger_03</strain>
    </source>
</reference>
<keyword evidence="4 6" id="KW-1133">Transmembrane helix</keyword>
<feature type="transmembrane region" description="Helical" evidence="6">
    <location>
        <begin position="639"/>
        <end position="657"/>
    </location>
</feature>
<evidence type="ECO:0000313" key="9">
    <source>
        <dbReference type="Proteomes" id="UP001652431"/>
    </source>
</evidence>
<dbReference type="Pfam" id="PF02687">
    <property type="entry name" value="FtsX"/>
    <property type="match status" value="1"/>
</dbReference>
<evidence type="ECO:0000313" key="8">
    <source>
        <dbReference type="EMBL" id="MCU6686320.1"/>
    </source>
</evidence>
<dbReference type="RefSeq" id="WP_158369397.1">
    <property type="nucleotide sequence ID" value="NZ_JAOQJU010000005.1"/>
</dbReference>
<feature type="transmembrane region" description="Helical" evidence="6">
    <location>
        <begin position="201"/>
        <end position="218"/>
    </location>
</feature>
<feature type="transmembrane region" description="Helical" evidence="6">
    <location>
        <begin position="59"/>
        <end position="82"/>
    </location>
</feature>
<sequence length="703" mass="79439">MMTMQKLEQKLQKADRKQAGLYLLCNFIALMLISAYSAMMFSPTVLTILPEGGDSRKQIVAIFILALFGCVIFTVYAASLFFRKKSRKLGILLALGASKRKLSPGLFREVLTLSMTSSLAGILAGFPFTWGLWNLFRVLIVDSSDMRLKFDFRCLTVSFLFFALTVTFSCATAYRCLRKTNIMDIIHEEHKNEPVREPKKYCGLLGILILFAGAVTGYNAPGVYMALFDAYPPAWINLFFAPVFAGLYMIMLHTVVHGWGFRKKHSYQHLISRSMMKFQGRQTANNLLVCTVLIAGGCFALFYLPMLGTGQILETQERSFDYAFHYRADQNVPTKQEILTLADNYGLKLKDWHSGEYLLLGLDGVVQVEDKPDSRAYHYEYRELKQQGKFLSESCFNRMTGQTIDIAPGCYRAVSNESETGTYYLELESTELTNMVTRAKTPIRFDGFVHNEMLLDAIGYYILDDADYEAAANKLTDEWRGNLLWFNADGADSYSFANALLKQFITGFNSECETIYAYDPVEKIAANENGNIYWGDTDEISKISFSNPDSYDFRAYWTYMPKIRILDQHDCLRNFSVFLMMFLFISIVCLTAAFVISHTRCQTIALNNRYVFDDLKRLGASPAFLLSEIRSQCGSVFKTPMLVGSSAMFLLYSLMMLGNDGKLTREESAGLLVCLAAVAAIASALYAVYRLTVRKVAQTLGVR</sequence>
<evidence type="ECO:0000256" key="3">
    <source>
        <dbReference type="ARBA" id="ARBA00022692"/>
    </source>
</evidence>
<dbReference type="EMBL" id="JAOQJU010000005">
    <property type="protein sequence ID" value="MCU6686320.1"/>
    <property type="molecule type" value="Genomic_DNA"/>
</dbReference>
<evidence type="ECO:0000259" key="7">
    <source>
        <dbReference type="Pfam" id="PF02687"/>
    </source>
</evidence>
<gene>
    <name evidence="8" type="ORF">OCV99_07070</name>
</gene>
<organism evidence="8 9">
    <name type="scientific">Dorea acetigenes</name>
    <dbReference type="NCBI Taxonomy" id="2981787"/>
    <lineage>
        <taxon>Bacteria</taxon>
        <taxon>Bacillati</taxon>
        <taxon>Bacillota</taxon>
        <taxon>Clostridia</taxon>
        <taxon>Lachnospirales</taxon>
        <taxon>Lachnospiraceae</taxon>
        <taxon>Dorea</taxon>
    </lineage>
</organism>
<feature type="transmembrane region" description="Helical" evidence="6">
    <location>
        <begin position="669"/>
        <end position="689"/>
    </location>
</feature>
<feature type="transmembrane region" description="Helical" evidence="6">
    <location>
        <begin position="110"/>
        <end position="130"/>
    </location>
</feature>
<keyword evidence="3 6" id="KW-0812">Transmembrane</keyword>
<evidence type="ECO:0000256" key="2">
    <source>
        <dbReference type="ARBA" id="ARBA00022475"/>
    </source>
</evidence>
<keyword evidence="9" id="KW-1185">Reference proteome</keyword>
<keyword evidence="2" id="KW-1003">Cell membrane</keyword>
<accession>A0ABT2RLM4</accession>
<protein>
    <submittedName>
        <fullName evidence="8">ABC transporter permease</fullName>
    </submittedName>
</protein>
<evidence type="ECO:0000256" key="4">
    <source>
        <dbReference type="ARBA" id="ARBA00022989"/>
    </source>
</evidence>
<comment type="subcellular location">
    <subcellularLocation>
        <location evidence="1">Cell membrane</location>
        <topology evidence="1">Multi-pass membrane protein</topology>
    </subcellularLocation>
</comment>
<name>A0ABT2RLM4_9FIRM</name>
<dbReference type="PANTHER" id="PTHR46795">
    <property type="entry name" value="ABC TRANSPORTER PERMEASE-RELATED-RELATED"/>
    <property type="match status" value="1"/>
</dbReference>